<dbReference type="OrthoDB" id="3335358at2759"/>
<protein>
    <recommendedName>
        <fullName evidence="3">DUF952-domain-containing protein</fullName>
    </recommendedName>
</protein>
<dbReference type="Proteomes" id="UP000245946">
    <property type="component" value="Unassembled WGS sequence"/>
</dbReference>
<dbReference type="AlphaFoldDB" id="A0A316Z5Q4"/>
<accession>A0A316Z5Q4</accession>
<evidence type="ECO:0008006" key="3">
    <source>
        <dbReference type="Google" id="ProtNLM"/>
    </source>
</evidence>
<sequence length="128" mass="14649">MTSPPSRECTHLYKILTPQEHNALPQRAWKGTEFDQNDGFIHLSTSTQLRATLSRFFADTTEVVLVCIPREKLERHDAGELKFELAPSVGDEFGHIYGTIEPQHFLWTRAVHQADGSWEESRLGELPF</sequence>
<name>A0A316Z5Q4_9BASI</name>
<proteinExistence type="predicted"/>
<organism evidence="1 2">
    <name type="scientific">Tilletiopsis washingtonensis</name>
    <dbReference type="NCBI Taxonomy" id="58919"/>
    <lineage>
        <taxon>Eukaryota</taxon>
        <taxon>Fungi</taxon>
        <taxon>Dikarya</taxon>
        <taxon>Basidiomycota</taxon>
        <taxon>Ustilaginomycotina</taxon>
        <taxon>Exobasidiomycetes</taxon>
        <taxon>Entylomatales</taxon>
        <taxon>Entylomatales incertae sedis</taxon>
        <taxon>Tilletiopsis</taxon>
    </lineage>
</organism>
<dbReference type="GeneID" id="37270606"/>
<dbReference type="SUPFAM" id="SSF56399">
    <property type="entry name" value="ADP-ribosylation"/>
    <property type="match status" value="1"/>
</dbReference>
<reference evidence="1 2" key="1">
    <citation type="journal article" date="2018" name="Mol. Biol. Evol.">
        <title>Broad Genomic Sampling Reveals a Smut Pathogenic Ancestry of the Fungal Clade Ustilaginomycotina.</title>
        <authorList>
            <person name="Kijpornyongpan T."/>
            <person name="Mondo S.J."/>
            <person name="Barry K."/>
            <person name="Sandor L."/>
            <person name="Lee J."/>
            <person name="Lipzen A."/>
            <person name="Pangilinan J."/>
            <person name="LaButti K."/>
            <person name="Hainaut M."/>
            <person name="Henrissat B."/>
            <person name="Grigoriev I.V."/>
            <person name="Spatafora J.W."/>
            <person name="Aime M.C."/>
        </authorList>
    </citation>
    <scope>NUCLEOTIDE SEQUENCE [LARGE SCALE GENOMIC DNA]</scope>
    <source>
        <strain evidence="1 2">MCA 4186</strain>
    </source>
</reference>
<evidence type="ECO:0000313" key="1">
    <source>
        <dbReference type="EMBL" id="PWN96298.1"/>
    </source>
</evidence>
<dbReference type="Gene3D" id="3.20.170.20">
    <property type="entry name" value="Protein of unknown function DUF952"/>
    <property type="match status" value="1"/>
</dbReference>
<dbReference type="InterPro" id="IPR009297">
    <property type="entry name" value="DUF952"/>
</dbReference>
<dbReference type="RefSeq" id="XP_025596577.1">
    <property type="nucleotide sequence ID" value="XM_025743062.1"/>
</dbReference>
<dbReference type="Pfam" id="PF06108">
    <property type="entry name" value="DUF952"/>
    <property type="match status" value="1"/>
</dbReference>
<keyword evidence="2" id="KW-1185">Reference proteome</keyword>
<dbReference type="PANTHER" id="PTHR34129">
    <property type="entry name" value="BLR1139 PROTEIN"/>
    <property type="match status" value="1"/>
</dbReference>
<dbReference type="PANTHER" id="PTHR34129:SF1">
    <property type="entry name" value="DUF952 DOMAIN-CONTAINING PROTEIN"/>
    <property type="match status" value="1"/>
</dbReference>
<gene>
    <name evidence="1" type="ORF">FA09DRAFT_331522</name>
</gene>
<dbReference type="EMBL" id="KZ819300">
    <property type="protein sequence ID" value="PWN96298.1"/>
    <property type="molecule type" value="Genomic_DNA"/>
</dbReference>
<evidence type="ECO:0000313" key="2">
    <source>
        <dbReference type="Proteomes" id="UP000245946"/>
    </source>
</evidence>